<dbReference type="Proteomes" id="UP000540519">
    <property type="component" value="Unassembled WGS sequence"/>
</dbReference>
<accession>A0A7X3D364</accession>
<evidence type="ECO:0000313" key="2">
    <source>
        <dbReference type="EMBL" id="MUH37831.1"/>
    </source>
</evidence>
<gene>
    <name evidence="2" type="ORF">D9O36_18415</name>
</gene>
<sequence length="156" mass="17734">MSAKPSEFFKTLSIIHLALVGGILAFGIFKFVNNGTFVANADPDDIFIYVIPVVAAFCYFMSQFMFKKQLQAIKREDNLSLKMSKYQAASIIKYVFIEAPAFLAIIAYGFNGNALFLVIAIFLLVYLFMQKPSQRKFLEEAPLTIEDKKEFKNSNR</sequence>
<keyword evidence="3" id="KW-1185">Reference proteome</keyword>
<protein>
    <submittedName>
        <fullName evidence="2">Uncharacterized protein</fullName>
    </submittedName>
</protein>
<dbReference type="RefSeq" id="WP_155601025.1">
    <property type="nucleotide sequence ID" value="NZ_RCNR01000053.1"/>
</dbReference>
<dbReference type="OrthoDB" id="1151358at2"/>
<keyword evidence="1" id="KW-0812">Transmembrane</keyword>
<dbReference type="AlphaFoldDB" id="A0A7X3D364"/>
<evidence type="ECO:0000256" key="1">
    <source>
        <dbReference type="SAM" id="Phobius"/>
    </source>
</evidence>
<feature type="transmembrane region" description="Helical" evidence="1">
    <location>
        <begin position="46"/>
        <end position="66"/>
    </location>
</feature>
<organism evidence="2 3">
    <name type="scientific">Zobellia amurskyensis</name>
    <dbReference type="NCBI Taxonomy" id="248905"/>
    <lineage>
        <taxon>Bacteria</taxon>
        <taxon>Pseudomonadati</taxon>
        <taxon>Bacteroidota</taxon>
        <taxon>Flavobacteriia</taxon>
        <taxon>Flavobacteriales</taxon>
        <taxon>Flavobacteriaceae</taxon>
        <taxon>Zobellia</taxon>
    </lineage>
</organism>
<name>A0A7X3D364_9FLAO</name>
<feature type="transmembrane region" description="Helical" evidence="1">
    <location>
        <begin position="114"/>
        <end position="129"/>
    </location>
</feature>
<proteinExistence type="predicted"/>
<comment type="caution">
    <text evidence="2">The sequence shown here is derived from an EMBL/GenBank/DDBJ whole genome shotgun (WGS) entry which is preliminary data.</text>
</comment>
<feature type="transmembrane region" description="Helical" evidence="1">
    <location>
        <begin position="86"/>
        <end position="108"/>
    </location>
</feature>
<keyword evidence="1" id="KW-1133">Transmembrane helix</keyword>
<keyword evidence="1" id="KW-0472">Membrane</keyword>
<evidence type="ECO:0000313" key="3">
    <source>
        <dbReference type="Proteomes" id="UP000540519"/>
    </source>
</evidence>
<feature type="transmembrane region" description="Helical" evidence="1">
    <location>
        <begin position="12"/>
        <end position="31"/>
    </location>
</feature>
<reference evidence="2 3" key="1">
    <citation type="journal article" date="2019" name="Mar. Drugs">
        <title>Comparative Genomics and CAZyme Genome Repertoires of Marine Zobellia amurskyensis KMM 3526(T) and Zobellia laminariae KMM 3676(T).</title>
        <authorList>
            <person name="Chernysheva N."/>
            <person name="Bystritskaya E."/>
            <person name="Stenkova A."/>
            <person name="Golovkin I."/>
            <person name="Nedashkovskaya O."/>
            <person name="Isaeva M."/>
        </authorList>
    </citation>
    <scope>NUCLEOTIDE SEQUENCE [LARGE SCALE GENOMIC DNA]</scope>
    <source>
        <strain evidence="2 3">KMM 3526</strain>
    </source>
</reference>
<dbReference type="EMBL" id="RCNR01000053">
    <property type="protein sequence ID" value="MUH37831.1"/>
    <property type="molecule type" value="Genomic_DNA"/>
</dbReference>